<dbReference type="EMBL" id="JAPUUL010000350">
    <property type="protein sequence ID" value="KAJ8131138.1"/>
    <property type="molecule type" value="Genomic_DNA"/>
</dbReference>
<name>A0ACC2JVA2_9PEZI</name>
<keyword evidence="2" id="KW-1185">Reference proteome</keyword>
<evidence type="ECO:0000313" key="1">
    <source>
        <dbReference type="EMBL" id="KAJ8131138.1"/>
    </source>
</evidence>
<organism evidence="1 2">
    <name type="scientific">Lasiodiplodia mahajangana</name>
    <dbReference type="NCBI Taxonomy" id="1108764"/>
    <lineage>
        <taxon>Eukaryota</taxon>
        <taxon>Fungi</taxon>
        <taxon>Dikarya</taxon>
        <taxon>Ascomycota</taxon>
        <taxon>Pezizomycotina</taxon>
        <taxon>Dothideomycetes</taxon>
        <taxon>Dothideomycetes incertae sedis</taxon>
        <taxon>Botryosphaeriales</taxon>
        <taxon>Botryosphaeriaceae</taxon>
        <taxon>Lasiodiplodia</taxon>
    </lineage>
</organism>
<reference evidence="1" key="1">
    <citation type="submission" date="2022-12" db="EMBL/GenBank/DDBJ databases">
        <title>Genome Sequence of Lasiodiplodia mahajangana.</title>
        <authorList>
            <person name="Buettner E."/>
        </authorList>
    </citation>
    <scope>NUCLEOTIDE SEQUENCE</scope>
    <source>
        <strain evidence="1">VT137</strain>
    </source>
</reference>
<proteinExistence type="predicted"/>
<protein>
    <submittedName>
        <fullName evidence="1">Uncharacterized protein</fullName>
    </submittedName>
</protein>
<sequence length="646" mass="72313">MQILNAPSRQEINDAHVWLRSLNIGIPSIRNLFHVSRLKSASWLLFLITSIPIHLLFNSSVFETTYEEPQWYLTLATEAFTQGAPFFPPGASLSPAGSLGPRYPDRGFGIIGGYGEPVSVDQYWDTTSIVRRKIASVANVSHSWTILDAAECYSEYVSCNPRRKYGDVVLIIDSTALEEGWKRSDIFTFDPSSNLSAQWNPHVPPNTANSLWFSTQCHTFRENSPSGKDEYCVNTCRGAMGLDENEFLFNEKRVAQDPWIINFFPAVRHHNKSMFPEGLEFNDKFDSFRIDHCLAQQIQPPCKVGLSNTLLLIVILSVFVKIIQGGVVAWKLPSASLVTPGDAIESFILYPDSATQGLSTLDITDAQELEPRRWKKSLRRLGSVIPYSTWLKTYFILFAGVALLTAGFAASSEATWNNYLSYQPLRVSYPAGQQTSSYRLQLPYGYSVPLILTSITLHWLVSNAVFLYINEGGYWKSGIPSRLHNEFSVSEESIIAIGFSPLFFLVLFIAGFLLIIFPPALLGLSKMRGDMVAGGWNSLVISAACHIPNIDDNQDERLANDTEGRLREDVARAPADRTNLFVALEEDEENRDRLLDLTRRKLRWGVTELQRKPAESSPDNGRAAFHLGFGGEEHDISDPGDGQCYV</sequence>
<dbReference type="Proteomes" id="UP001153332">
    <property type="component" value="Unassembled WGS sequence"/>
</dbReference>
<comment type="caution">
    <text evidence="1">The sequence shown here is derived from an EMBL/GenBank/DDBJ whole genome shotgun (WGS) entry which is preliminary data.</text>
</comment>
<gene>
    <name evidence="1" type="ORF">O1611_g2485</name>
</gene>
<accession>A0ACC2JVA2</accession>
<evidence type="ECO:0000313" key="2">
    <source>
        <dbReference type="Proteomes" id="UP001153332"/>
    </source>
</evidence>